<dbReference type="Proteomes" id="UP000001400">
    <property type="component" value="Chromosome"/>
</dbReference>
<evidence type="ECO:0000259" key="3">
    <source>
        <dbReference type="Pfam" id="PF01168"/>
    </source>
</evidence>
<dbReference type="PANTHER" id="PTHR10146">
    <property type="entry name" value="PROLINE SYNTHETASE CO-TRANSCRIBED BACTERIAL HOMOLOG PROTEIN"/>
    <property type="match status" value="1"/>
</dbReference>
<sequence>MNISENVIKIIQELPPGVRLLAATKSRTVEEILEAINAGVDLIGENYVQEALQKYEKIGNKVEWHFIGHLQKNKVKKALQIFDVIETVDNVELAKEIDKRAKNMEKIAFVMIEINSAREPQKAGVMPEYALDLADEIYSLEHLRLMGVMTMGPVVDEPEEIRPYFRNTKEIFDELRYIYGDEQIKYLSMGMTNTWRVAVEEGTNIVRIGTGIFGPRKY</sequence>
<dbReference type="STRING" id="439481.Aboo_1272"/>
<dbReference type="HAMAP" id="MF_02087">
    <property type="entry name" value="PLP_homeostasis"/>
    <property type="match status" value="1"/>
</dbReference>
<dbReference type="FunFam" id="3.20.20.10:FF:000018">
    <property type="entry name" value="Pyridoxal phosphate homeostasis protein"/>
    <property type="match status" value="1"/>
</dbReference>
<dbReference type="SUPFAM" id="SSF51419">
    <property type="entry name" value="PLP-binding barrel"/>
    <property type="match status" value="1"/>
</dbReference>
<feature type="modified residue" description="N6-(pyridoxal phosphate)lysine" evidence="2">
    <location>
        <position position="25"/>
    </location>
</feature>
<evidence type="ECO:0000313" key="4">
    <source>
        <dbReference type="EMBL" id="ADD09080.1"/>
    </source>
</evidence>
<dbReference type="InterPro" id="IPR011078">
    <property type="entry name" value="PyrdxlP_homeostasis"/>
</dbReference>
<dbReference type="PIRSF" id="PIRSF004848">
    <property type="entry name" value="YBL036c_PLPDEIII"/>
    <property type="match status" value="1"/>
</dbReference>
<protein>
    <recommendedName>
        <fullName evidence="2">Pyridoxal phosphate homeostasis protein</fullName>
        <shortName evidence="2">PLP homeostasis protein</shortName>
    </recommendedName>
</protein>
<dbReference type="OrthoDB" id="358993at2157"/>
<dbReference type="InterPro" id="IPR001608">
    <property type="entry name" value="Ala_racemase_N"/>
</dbReference>
<accession>B5ICK1</accession>
<dbReference type="EMBL" id="CP001941">
    <property type="protein sequence ID" value="ADD09080.1"/>
    <property type="molecule type" value="Genomic_DNA"/>
</dbReference>
<dbReference type="GeneID" id="8828234"/>
<feature type="domain" description="Alanine racemase N-terminal" evidence="3">
    <location>
        <begin position="2"/>
        <end position="215"/>
    </location>
</feature>
<gene>
    <name evidence="4" type="ordered locus">Aboo_1272</name>
</gene>
<organism evidence="4 5">
    <name type="scientific">Aciduliprofundum boonei (strain DSM 19572 / T469)</name>
    <dbReference type="NCBI Taxonomy" id="439481"/>
    <lineage>
        <taxon>Archaea</taxon>
        <taxon>Methanobacteriati</taxon>
        <taxon>Thermoplasmatota</taxon>
        <taxon>DHVE2 group</taxon>
        <taxon>Candidatus Aciduliprofundum</taxon>
    </lineage>
</organism>
<dbReference type="GO" id="GO:0030170">
    <property type="term" value="F:pyridoxal phosphate binding"/>
    <property type="evidence" value="ECO:0007669"/>
    <property type="project" value="UniProtKB-UniRule"/>
</dbReference>
<dbReference type="PANTHER" id="PTHR10146:SF14">
    <property type="entry name" value="PYRIDOXAL PHOSPHATE HOMEOSTASIS PROTEIN"/>
    <property type="match status" value="1"/>
</dbReference>
<dbReference type="KEGG" id="abi:Aboo_1272"/>
<evidence type="ECO:0000256" key="1">
    <source>
        <dbReference type="ARBA" id="ARBA00022898"/>
    </source>
</evidence>
<dbReference type="eggNOG" id="arCOG04950">
    <property type="taxonomic scope" value="Archaea"/>
</dbReference>
<keyword evidence="5" id="KW-1185">Reference proteome</keyword>
<dbReference type="Gene3D" id="3.20.20.10">
    <property type="entry name" value="Alanine racemase"/>
    <property type="match status" value="1"/>
</dbReference>
<reference evidence="4" key="1">
    <citation type="submission" date="2010-02" db="EMBL/GenBank/DDBJ databases">
        <title>Complete sequence of Aciduliprofundum boonei T469.</title>
        <authorList>
            <consortium name="US DOE Joint Genome Institute"/>
            <person name="Lucas S."/>
            <person name="Copeland A."/>
            <person name="Lapidus A."/>
            <person name="Cheng J.-F."/>
            <person name="Bruce D."/>
            <person name="Goodwin L."/>
            <person name="Pitluck S."/>
            <person name="Saunders E."/>
            <person name="Detter J.C."/>
            <person name="Han C."/>
            <person name="Tapia R."/>
            <person name="Land M."/>
            <person name="Hauser L."/>
            <person name="Kyrpides N."/>
            <person name="Mikhailova N."/>
            <person name="Flores G."/>
            <person name="Reysenbach A.-L."/>
            <person name="Woyke T."/>
        </authorList>
    </citation>
    <scope>NUCLEOTIDE SEQUENCE</scope>
    <source>
        <strain evidence="4">T469</strain>
    </source>
</reference>
<dbReference type="AlphaFoldDB" id="B5ICK1"/>
<comment type="function">
    <text evidence="2">Pyridoxal 5'-phosphate (PLP)-binding protein, which is involved in PLP homeostasis.</text>
</comment>
<name>B5ICK1_ACIB4</name>
<dbReference type="RefSeq" id="WP_008083791.1">
    <property type="nucleotide sequence ID" value="NC_013926.1"/>
</dbReference>
<proteinExistence type="inferred from homology"/>
<comment type="similarity">
    <text evidence="2">Belongs to the pyridoxal phosphate-binding protein YggS/PROSC family.</text>
</comment>
<keyword evidence="1 2" id="KW-0663">Pyridoxal phosphate</keyword>
<evidence type="ECO:0000313" key="5">
    <source>
        <dbReference type="Proteomes" id="UP000001400"/>
    </source>
</evidence>
<dbReference type="NCBIfam" id="TIGR00044">
    <property type="entry name" value="YggS family pyridoxal phosphate-dependent enzyme"/>
    <property type="match status" value="1"/>
</dbReference>
<dbReference type="Pfam" id="PF01168">
    <property type="entry name" value="Ala_racemase_N"/>
    <property type="match status" value="1"/>
</dbReference>
<dbReference type="CDD" id="cd00635">
    <property type="entry name" value="PLPDE_III_YBL036c_like"/>
    <property type="match status" value="1"/>
</dbReference>
<dbReference type="HOGENOM" id="CLU_059988_1_0_2"/>
<dbReference type="InterPro" id="IPR029066">
    <property type="entry name" value="PLP-binding_barrel"/>
</dbReference>
<evidence type="ECO:0000256" key="2">
    <source>
        <dbReference type="HAMAP-Rule" id="MF_02087"/>
    </source>
</evidence>